<evidence type="ECO:0000313" key="1">
    <source>
        <dbReference type="EMBL" id="SBT06228.1"/>
    </source>
</evidence>
<proteinExistence type="predicted"/>
<dbReference type="AlphaFoldDB" id="A0A1A8XQJ9"/>
<dbReference type="Proteomes" id="UP000199600">
    <property type="component" value="Unassembled WGS sequence"/>
</dbReference>
<name>A0A1A8XQJ9_9RHOO</name>
<reference evidence="1 2" key="1">
    <citation type="submission" date="2016-06" db="EMBL/GenBank/DDBJ databases">
        <authorList>
            <person name="Kjaerup R.B."/>
            <person name="Dalgaard T.S."/>
            <person name="Juul-Madsen H.R."/>
        </authorList>
    </citation>
    <scope>NUCLEOTIDE SEQUENCE [LARGE SCALE GENOMIC DNA]</scope>
    <source>
        <strain evidence="1">2</strain>
    </source>
</reference>
<accession>A0A1A8XQJ9</accession>
<dbReference type="InterPro" id="IPR010239">
    <property type="entry name" value="CHP02001"/>
</dbReference>
<organism evidence="1 2">
    <name type="scientific">Candidatus Propionivibrio aalborgensis</name>
    <dbReference type="NCBI Taxonomy" id="1860101"/>
    <lineage>
        <taxon>Bacteria</taxon>
        <taxon>Pseudomonadati</taxon>
        <taxon>Pseudomonadota</taxon>
        <taxon>Betaproteobacteria</taxon>
        <taxon>Rhodocyclales</taxon>
        <taxon>Rhodocyclaceae</taxon>
        <taxon>Propionivibrio</taxon>
    </lineage>
</organism>
<evidence type="ECO:0000313" key="2">
    <source>
        <dbReference type="Proteomes" id="UP000199600"/>
    </source>
</evidence>
<dbReference type="Pfam" id="PF09694">
    <property type="entry name" value="Gcw_chp"/>
    <property type="match status" value="1"/>
</dbReference>
<keyword evidence="2" id="KW-1185">Reference proteome</keyword>
<sequence>MKNVHNGDYTDWKIGVTKDISGWVVALSYVDTNASGKCSGASTYQPYCFYSSLSDSNGTLQTSSHTKDAGNGIAIVSVSKSF</sequence>
<dbReference type="EMBL" id="FLQY01000091">
    <property type="protein sequence ID" value="SBT06228.1"/>
    <property type="molecule type" value="Genomic_DNA"/>
</dbReference>
<protein>
    <submittedName>
        <fullName evidence="1">Uncharacterized protein</fullName>
    </submittedName>
</protein>
<gene>
    <name evidence="1" type="ORF">PROAA_1800004</name>
</gene>